<dbReference type="GeneID" id="19953820"/>
<evidence type="ECO:0000313" key="1">
    <source>
        <dbReference type="EMBL" id="EQC29220.1"/>
    </source>
</evidence>
<dbReference type="AlphaFoldDB" id="T0Q6X3"/>
<sequence length="231" mass="24932">MSAIIKGKKEYLADQKAFMAHFQARPLALQLVKSTLLQGLFIVNGYVESLDLENDDESDDDEPKADKPAFVAPSPREFVIRCQLHCVKTLSNTTVLRSLEFISIRIFDVRVAGKLVKDVTKSALRKYARHQSATTAALQIVKTGVRASVLGSVAIFLVEEIIAIYHAIQRKLQATAVETERQLLQVTVLGLRRCGLAIVGSAAGGAIGTLVSPGKGTLVGALVGETLAYSL</sequence>
<dbReference type="OrthoDB" id="1925570at2759"/>
<organism evidence="1 2">
    <name type="scientific">Saprolegnia diclina (strain VS20)</name>
    <dbReference type="NCBI Taxonomy" id="1156394"/>
    <lineage>
        <taxon>Eukaryota</taxon>
        <taxon>Sar</taxon>
        <taxon>Stramenopiles</taxon>
        <taxon>Oomycota</taxon>
        <taxon>Saprolegniomycetes</taxon>
        <taxon>Saprolegniales</taxon>
        <taxon>Saprolegniaceae</taxon>
        <taxon>Saprolegnia</taxon>
    </lineage>
</organism>
<reference evidence="1 2" key="1">
    <citation type="submission" date="2012-04" db="EMBL/GenBank/DDBJ databases">
        <title>The Genome Sequence of Saprolegnia declina VS20.</title>
        <authorList>
            <consortium name="The Broad Institute Genome Sequencing Platform"/>
            <person name="Russ C."/>
            <person name="Nusbaum C."/>
            <person name="Tyler B."/>
            <person name="van West P."/>
            <person name="Dieguez-Uribeondo J."/>
            <person name="de Bruijn I."/>
            <person name="Tripathy S."/>
            <person name="Jiang R."/>
            <person name="Young S.K."/>
            <person name="Zeng Q."/>
            <person name="Gargeya S."/>
            <person name="Fitzgerald M."/>
            <person name="Haas B."/>
            <person name="Abouelleil A."/>
            <person name="Alvarado L."/>
            <person name="Arachchi H.M."/>
            <person name="Berlin A."/>
            <person name="Chapman S.B."/>
            <person name="Goldberg J."/>
            <person name="Griggs A."/>
            <person name="Gujja S."/>
            <person name="Hansen M."/>
            <person name="Howarth C."/>
            <person name="Imamovic A."/>
            <person name="Larimer J."/>
            <person name="McCowen C."/>
            <person name="Montmayeur A."/>
            <person name="Murphy C."/>
            <person name="Neiman D."/>
            <person name="Pearson M."/>
            <person name="Priest M."/>
            <person name="Roberts A."/>
            <person name="Saif S."/>
            <person name="Shea T."/>
            <person name="Sisk P."/>
            <person name="Sykes S."/>
            <person name="Wortman J."/>
            <person name="Nusbaum C."/>
            <person name="Birren B."/>
        </authorList>
    </citation>
    <scope>NUCLEOTIDE SEQUENCE [LARGE SCALE GENOMIC DNA]</scope>
    <source>
        <strain evidence="1 2">VS20</strain>
    </source>
</reference>
<dbReference type="RefSeq" id="XP_008617398.1">
    <property type="nucleotide sequence ID" value="XM_008619176.1"/>
</dbReference>
<proteinExistence type="predicted"/>
<dbReference type="PANTHER" id="PTHR36074">
    <property type="entry name" value="ISOPENTENYL-DIPHOSPHATE DELTA-ISOMERASE"/>
    <property type="match status" value="1"/>
</dbReference>
<name>T0Q6X3_SAPDV</name>
<dbReference type="PANTHER" id="PTHR36074:SF1">
    <property type="entry name" value="ISOPENTENYL-DIPHOSPHATE DELTA-ISOMERASE"/>
    <property type="match status" value="1"/>
</dbReference>
<evidence type="ECO:0000313" key="2">
    <source>
        <dbReference type="Proteomes" id="UP000030762"/>
    </source>
</evidence>
<accession>T0Q6X3</accession>
<dbReference type="eggNOG" id="ENOG502QT98">
    <property type="taxonomic scope" value="Eukaryota"/>
</dbReference>
<dbReference type="OMA" id="ASWLIQV"/>
<dbReference type="EMBL" id="JH767186">
    <property type="protein sequence ID" value="EQC29220.1"/>
    <property type="molecule type" value="Genomic_DNA"/>
</dbReference>
<protein>
    <submittedName>
        <fullName evidence="1">Uncharacterized protein</fullName>
    </submittedName>
</protein>
<dbReference type="InParanoid" id="T0Q6X3"/>
<dbReference type="VEuPathDB" id="FungiDB:SDRG_13093"/>
<dbReference type="Proteomes" id="UP000030762">
    <property type="component" value="Unassembled WGS sequence"/>
</dbReference>
<gene>
    <name evidence="1" type="ORF">SDRG_13093</name>
</gene>
<keyword evidence="2" id="KW-1185">Reference proteome</keyword>